<gene>
    <name evidence="2" type="ORF">Clacol_006474</name>
</gene>
<reference evidence="2" key="1">
    <citation type="submission" date="2021-10" db="EMBL/GenBank/DDBJ databases">
        <title>De novo Genome Assembly of Clathrus columnatus (Basidiomycota, Fungi) Using Illumina and Nanopore Sequence Data.</title>
        <authorList>
            <person name="Ogiso-Tanaka E."/>
            <person name="Itagaki H."/>
            <person name="Hosoya T."/>
            <person name="Hosaka K."/>
        </authorList>
    </citation>
    <scope>NUCLEOTIDE SEQUENCE</scope>
    <source>
        <strain evidence="2">MO-923</strain>
    </source>
</reference>
<evidence type="ECO:0000256" key="1">
    <source>
        <dbReference type="SAM" id="MobiDB-lite"/>
    </source>
</evidence>
<dbReference type="Proteomes" id="UP001050691">
    <property type="component" value="Unassembled WGS sequence"/>
</dbReference>
<feature type="compositionally biased region" description="Polar residues" evidence="1">
    <location>
        <begin position="22"/>
        <end position="39"/>
    </location>
</feature>
<protein>
    <submittedName>
        <fullName evidence="2">Uncharacterized protein</fullName>
    </submittedName>
</protein>
<comment type="caution">
    <text evidence="2">The sequence shown here is derived from an EMBL/GenBank/DDBJ whole genome shotgun (WGS) entry which is preliminary data.</text>
</comment>
<dbReference type="AlphaFoldDB" id="A0AAV5AGH5"/>
<keyword evidence="3" id="KW-1185">Reference proteome</keyword>
<evidence type="ECO:0000313" key="3">
    <source>
        <dbReference type="Proteomes" id="UP001050691"/>
    </source>
</evidence>
<evidence type="ECO:0000313" key="2">
    <source>
        <dbReference type="EMBL" id="GJJ12233.1"/>
    </source>
</evidence>
<accession>A0AAV5AGH5</accession>
<organism evidence="2 3">
    <name type="scientific">Clathrus columnatus</name>
    <dbReference type="NCBI Taxonomy" id="1419009"/>
    <lineage>
        <taxon>Eukaryota</taxon>
        <taxon>Fungi</taxon>
        <taxon>Dikarya</taxon>
        <taxon>Basidiomycota</taxon>
        <taxon>Agaricomycotina</taxon>
        <taxon>Agaricomycetes</taxon>
        <taxon>Phallomycetidae</taxon>
        <taxon>Phallales</taxon>
        <taxon>Clathraceae</taxon>
        <taxon>Clathrus</taxon>
    </lineage>
</organism>
<sequence length="101" mass="10591">MALNDLSVRPQAGIDVYPGVANPTQSNVQGNPYDSNFVTDPTDPTAGAGAGPNFNGGRDAKRALHAESGVVESNPEIIKSTNIDPLNSEVDVPTADKKTWK</sequence>
<proteinExistence type="predicted"/>
<name>A0AAV5AGH5_9AGAM</name>
<dbReference type="EMBL" id="BPWL01000007">
    <property type="protein sequence ID" value="GJJ12233.1"/>
    <property type="molecule type" value="Genomic_DNA"/>
</dbReference>
<feature type="region of interest" description="Disordered" evidence="1">
    <location>
        <begin position="14"/>
        <end position="60"/>
    </location>
</feature>